<sequence length="814" mass="89347">MRRSGIPTQTHQKGLAACHLETAVHRDFQIKTFSTELKNHVMVMDFVKSNWFPSQRRAQVCVIHMCRGLKTEEQTGGRYKIHSRHFPSPKDHPAWERSESLSNTGFRDNQCSTNGHIALKNLQSGVSEKKSPFTEAPPASQNTKMISSIVISQLMDENQSRGTGSAGPSDVAQPCSCHAKALVAVPCSVDIHSGLALLPASVRVQTPSHEPGSWTEPPPLEKGSRRGPHQGFASITVTARRVGPPASALPWAGAGDALCSQYVAGGSLLADPWVLDGGVELTGPRRPLVRTELYRNGVVARPWLCEGHVCGVAGGHSSRSGRPPGKDPLLFSSCVHLRVSQPCPNSIYYLDKSLSVPVDPPPTASPKVHRSALSLHLSCSSLRPTPEGVCGLAKGEPMGSGLRVATEHGQNLLGPCWHPGLQENTLKGAPALVRARLGNKRCPWSSSPALGNAGLADVGTDHHEVDYHASGHASQLTIHIPGWSYSAVETKVFSGRSEKQQEPRMTLSAPPVEQKPVKEFLPDGGSSPKRAHQSSTPCGPTESQHHSFPGPRAPLAGFLCPLEDACAPRQDHSGTQIQKELPKAMRADEEEDEENELVEWLPPEHQEARPGWTRDPQSYNLRWDPGCDLVVKIMTCQKKKDVTTPQPLPAPPDTAPSQQHSPQEPDNADLSEADSDVQQIPLSNLTLQEALEAHKPLFISRSQERLKRLELKVQQRKAQRGEPSGPKQNLPPVRTNKKHFTVPHPLSDNLFKPKERCISEKEMYTRSKRIYNNLPEVKKKKEEQKKKVALQSNRLRVQVFKKQLLDQLLQRNAV</sequence>
<name>A0A9B0TV59_CHRAS</name>
<dbReference type="Pfam" id="PF17730">
    <property type="entry name" value="Centro_C10orf90"/>
    <property type="match status" value="2"/>
</dbReference>
<keyword evidence="3" id="KW-0206">Cytoskeleton</keyword>
<feature type="region of interest" description="Disordered" evidence="4">
    <location>
        <begin position="571"/>
        <end position="597"/>
    </location>
</feature>
<feature type="region of interest" description="Disordered" evidence="4">
    <location>
        <begin position="494"/>
        <end position="552"/>
    </location>
</feature>
<evidence type="ECO:0000256" key="2">
    <source>
        <dbReference type="ARBA" id="ARBA00022490"/>
    </source>
</evidence>
<accession>A0A9B0TV59</accession>
<evidence type="ECO:0000256" key="4">
    <source>
        <dbReference type="SAM" id="MobiDB-lite"/>
    </source>
</evidence>
<feature type="compositionally biased region" description="Polar residues" evidence="4">
    <location>
        <begin position="533"/>
        <end position="542"/>
    </location>
</feature>
<feature type="region of interest" description="Disordered" evidence="4">
    <location>
        <begin position="204"/>
        <end position="228"/>
    </location>
</feature>
<feature type="domain" description="Centrosomal protein C10orf90 N-terminal" evidence="6">
    <location>
        <begin position="149"/>
        <end position="583"/>
    </location>
</feature>
<dbReference type="GO" id="GO:0005813">
    <property type="term" value="C:centrosome"/>
    <property type="evidence" value="ECO:0007669"/>
    <property type="project" value="UniProtKB-SubCell"/>
</dbReference>
<dbReference type="GeneID" id="102820918"/>
<evidence type="ECO:0000313" key="8">
    <source>
        <dbReference type="RefSeq" id="XP_006867535.1"/>
    </source>
</evidence>
<evidence type="ECO:0000256" key="3">
    <source>
        <dbReference type="ARBA" id="ARBA00023212"/>
    </source>
</evidence>
<evidence type="ECO:0000259" key="6">
    <source>
        <dbReference type="Pfam" id="PF17730"/>
    </source>
</evidence>
<dbReference type="AlphaFoldDB" id="A0A9B0TV59"/>
<feature type="compositionally biased region" description="Acidic residues" evidence="4">
    <location>
        <begin position="588"/>
        <end position="597"/>
    </location>
</feature>
<comment type="subcellular location">
    <subcellularLocation>
        <location evidence="1">Cytoplasm</location>
        <location evidence="1">Cytoskeleton</location>
        <location evidence="1">Microtubule organizing center</location>
        <location evidence="1">Centrosome</location>
    </subcellularLocation>
</comment>
<dbReference type="PANTHER" id="PTHR21553">
    <property type="entry name" value="ALMS1-RELATED"/>
    <property type="match status" value="1"/>
</dbReference>
<dbReference type="InterPro" id="IPR029299">
    <property type="entry name" value="ALMS_motif"/>
</dbReference>
<reference evidence="8" key="1">
    <citation type="submission" date="2025-08" db="UniProtKB">
        <authorList>
            <consortium name="RefSeq"/>
        </authorList>
    </citation>
    <scope>IDENTIFICATION</scope>
    <source>
        <tissue evidence="8">Spleen</tissue>
    </source>
</reference>
<protein>
    <submittedName>
        <fullName evidence="8">Centrosomal protein C10orf90 homolog</fullName>
    </submittedName>
</protein>
<organism evidence="7 8">
    <name type="scientific">Chrysochloris asiatica</name>
    <name type="common">Cape golden mole</name>
    <dbReference type="NCBI Taxonomy" id="185453"/>
    <lineage>
        <taxon>Eukaryota</taxon>
        <taxon>Metazoa</taxon>
        <taxon>Chordata</taxon>
        <taxon>Craniata</taxon>
        <taxon>Vertebrata</taxon>
        <taxon>Euteleostomi</taxon>
        <taxon>Mammalia</taxon>
        <taxon>Eutheria</taxon>
        <taxon>Afrotheria</taxon>
        <taxon>Chrysochloridae</taxon>
        <taxon>Chrysochlorinae</taxon>
        <taxon>Chrysochloris</taxon>
    </lineage>
</organism>
<dbReference type="RefSeq" id="XP_006867535.1">
    <property type="nucleotide sequence ID" value="XM_006867473.1"/>
</dbReference>
<feature type="domain" description="ALMS motif" evidence="5">
    <location>
        <begin position="683"/>
        <end position="812"/>
    </location>
</feature>
<feature type="domain" description="Centrosomal protein C10orf90 N-terminal" evidence="6">
    <location>
        <begin position="627"/>
        <end position="677"/>
    </location>
</feature>
<dbReference type="InterPro" id="IPR041179">
    <property type="entry name" value="C10orf90_N"/>
</dbReference>
<dbReference type="OrthoDB" id="8899035at2759"/>
<feature type="region of interest" description="Disordered" evidence="4">
    <location>
        <begin position="713"/>
        <end position="748"/>
    </location>
</feature>
<dbReference type="Pfam" id="PF15309">
    <property type="entry name" value="ALMS_motif"/>
    <property type="match status" value="1"/>
</dbReference>
<dbReference type="PANTHER" id="PTHR21553:SF24">
    <property type="entry name" value="(E2-INDEPENDENT) E3 UBIQUITIN-CONJUGATING ENZYME FATS"/>
    <property type="match status" value="1"/>
</dbReference>
<evidence type="ECO:0000259" key="5">
    <source>
        <dbReference type="Pfam" id="PF15309"/>
    </source>
</evidence>
<dbReference type="GO" id="GO:0046599">
    <property type="term" value="P:regulation of centriole replication"/>
    <property type="evidence" value="ECO:0007669"/>
    <property type="project" value="TreeGrafter"/>
</dbReference>
<keyword evidence="2" id="KW-0963">Cytoplasm</keyword>
<dbReference type="GO" id="GO:0005829">
    <property type="term" value="C:cytosol"/>
    <property type="evidence" value="ECO:0007669"/>
    <property type="project" value="TreeGrafter"/>
</dbReference>
<feature type="region of interest" description="Disordered" evidence="4">
    <location>
        <begin position="641"/>
        <end position="673"/>
    </location>
</feature>
<dbReference type="CTD" id="102313218"/>
<gene>
    <name evidence="8" type="primary">LOC102820918</name>
</gene>
<proteinExistence type="predicted"/>
<evidence type="ECO:0000313" key="7">
    <source>
        <dbReference type="Proteomes" id="UP000504623"/>
    </source>
</evidence>
<dbReference type="Proteomes" id="UP000504623">
    <property type="component" value="Unplaced"/>
</dbReference>
<keyword evidence="7" id="KW-1185">Reference proteome</keyword>
<evidence type="ECO:0000256" key="1">
    <source>
        <dbReference type="ARBA" id="ARBA00004300"/>
    </source>
</evidence>
<dbReference type="GO" id="GO:0005814">
    <property type="term" value="C:centriole"/>
    <property type="evidence" value="ECO:0007669"/>
    <property type="project" value="TreeGrafter"/>
</dbReference>
<dbReference type="GO" id="GO:0008017">
    <property type="term" value="F:microtubule binding"/>
    <property type="evidence" value="ECO:0007669"/>
    <property type="project" value="TreeGrafter"/>
</dbReference>